<dbReference type="InterPro" id="IPR021557">
    <property type="entry name" value="DUF3016"/>
</dbReference>
<dbReference type="RefSeq" id="WP_341410106.1">
    <property type="nucleotide sequence ID" value="NZ_JBBUTH010000004.1"/>
</dbReference>
<evidence type="ECO:0000256" key="1">
    <source>
        <dbReference type="SAM" id="SignalP"/>
    </source>
</evidence>
<dbReference type="Pfam" id="PF11454">
    <property type="entry name" value="DUF3016"/>
    <property type="match status" value="1"/>
</dbReference>
<feature type="signal peptide" evidence="1">
    <location>
        <begin position="1"/>
        <end position="26"/>
    </location>
</feature>
<sequence length="167" mass="18498">MCMPKPKSAAALAALLFTLAAGLARAGSVDVSYIAPERHADAGRGLDAERVRDDLTRLFQSLGASLLPADQALHIEVLDIDLAGELLPMYRTMQEVRVLRGRADWPRLQLRWTLSRGEQVIDSGSATVSDMAYLDHGDRHADGPLPYETRMLTQWFRARFAPQSPTR</sequence>
<keyword evidence="1" id="KW-0732">Signal</keyword>
<dbReference type="Proteomes" id="UP001365405">
    <property type="component" value="Unassembled WGS sequence"/>
</dbReference>
<reference evidence="2 3" key="1">
    <citation type="submission" date="2024-04" db="EMBL/GenBank/DDBJ databases">
        <title>Novel species of the genus Ideonella isolated from streams.</title>
        <authorList>
            <person name="Lu H."/>
        </authorList>
    </citation>
    <scope>NUCLEOTIDE SEQUENCE [LARGE SCALE GENOMIC DNA]</scope>
    <source>
        <strain evidence="2 3">DXS22W</strain>
    </source>
</reference>
<gene>
    <name evidence="2" type="ORF">AACH10_09295</name>
</gene>
<comment type="caution">
    <text evidence="2">The sequence shown here is derived from an EMBL/GenBank/DDBJ whole genome shotgun (WGS) entry which is preliminary data.</text>
</comment>
<protein>
    <submittedName>
        <fullName evidence="2">DUF3016 domain-containing protein</fullName>
    </submittedName>
</protein>
<evidence type="ECO:0000313" key="2">
    <source>
        <dbReference type="EMBL" id="MEK8050431.1"/>
    </source>
</evidence>
<organism evidence="2 3">
    <name type="scientific">Pseudaquabacterium inlustre</name>
    <dbReference type="NCBI Taxonomy" id="2984192"/>
    <lineage>
        <taxon>Bacteria</taxon>
        <taxon>Pseudomonadati</taxon>
        <taxon>Pseudomonadota</taxon>
        <taxon>Betaproteobacteria</taxon>
        <taxon>Burkholderiales</taxon>
        <taxon>Sphaerotilaceae</taxon>
        <taxon>Pseudaquabacterium</taxon>
    </lineage>
</organism>
<keyword evidence="3" id="KW-1185">Reference proteome</keyword>
<name>A0ABU9CHN5_9BURK</name>
<proteinExistence type="predicted"/>
<dbReference type="EMBL" id="JBBUTH010000004">
    <property type="protein sequence ID" value="MEK8050431.1"/>
    <property type="molecule type" value="Genomic_DNA"/>
</dbReference>
<accession>A0ABU9CHN5</accession>
<evidence type="ECO:0000313" key="3">
    <source>
        <dbReference type="Proteomes" id="UP001365405"/>
    </source>
</evidence>
<feature type="chain" id="PRO_5045491836" evidence="1">
    <location>
        <begin position="27"/>
        <end position="167"/>
    </location>
</feature>